<feature type="transmembrane region" description="Helical" evidence="1">
    <location>
        <begin position="84"/>
        <end position="105"/>
    </location>
</feature>
<feature type="transmembrane region" description="Helical" evidence="1">
    <location>
        <begin position="125"/>
        <end position="146"/>
    </location>
</feature>
<accession>A0A1K1N095</accession>
<protein>
    <submittedName>
        <fullName evidence="2">Uncharacterized protein</fullName>
    </submittedName>
</protein>
<feature type="transmembrane region" description="Helical" evidence="1">
    <location>
        <begin position="57"/>
        <end position="77"/>
    </location>
</feature>
<keyword evidence="1" id="KW-0812">Transmembrane</keyword>
<evidence type="ECO:0000313" key="2">
    <source>
        <dbReference type="EMBL" id="SFW28669.1"/>
    </source>
</evidence>
<name>A0A1K1N095_RUMFL</name>
<keyword evidence="1" id="KW-1133">Transmembrane helix</keyword>
<organism evidence="2 3">
    <name type="scientific">Ruminococcus flavefaciens</name>
    <dbReference type="NCBI Taxonomy" id="1265"/>
    <lineage>
        <taxon>Bacteria</taxon>
        <taxon>Bacillati</taxon>
        <taxon>Bacillota</taxon>
        <taxon>Clostridia</taxon>
        <taxon>Eubacteriales</taxon>
        <taxon>Oscillospiraceae</taxon>
        <taxon>Ruminococcus</taxon>
    </lineage>
</organism>
<evidence type="ECO:0000256" key="1">
    <source>
        <dbReference type="SAM" id="Phobius"/>
    </source>
</evidence>
<sequence length="156" mass="16931">MSKKNTKKLPERRSPLMTVCKVVTLLLSLWFSGAMTALSGAGLIYNGESYGAELKNTGVFLIISAVLMVFGAFLCLFRKKTPNILAIILALGGLVLCLVMLKQLTDHADSSGWTDKYTMLPVSDMYMRRILPSIAPCALTAAIAAVQLRRFGAVES</sequence>
<dbReference type="AlphaFoldDB" id="A0A1K1N095"/>
<keyword evidence="1" id="KW-0472">Membrane</keyword>
<dbReference type="RefSeq" id="WP_072299882.1">
    <property type="nucleotide sequence ID" value="NZ_FPIP01000003.1"/>
</dbReference>
<gene>
    <name evidence="2" type="ORF">SAMN02910280_1559</name>
</gene>
<dbReference type="EMBL" id="FPIP01000003">
    <property type="protein sequence ID" value="SFW28669.1"/>
    <property type="molecule type" value="Genomic_DNA"/>
</dbReference>
<evidence type="ECO:0000313" key="3">
    <source>
        <dbReference type="Proteomes" id="UP000183461"/>
    </source>
</evidence>
<proteinExistence type="predicted"/>
<reference evidence="2 3" key="1">
    <citation type="submission" date="2016-11" db="EMBL/GenBank/DDBJ databases">
        <authorList>
            <person name="Jaros S."/>
            <person name="Januszkiewicz K."/>
            <person name="Wedrychowicz H."/>
        </authorList>
    </citation>
    <scope>NUCLEOTIDE SEQUENCE [LARGE SCALE GENOMIC DNA]</scope>
    <source>
        <strain evidence="2 3">YL228</strain>
    </source>
</reference>
<dbReference type="Proteomes" id="UP000183461">
    <property type="component" value="Unassembled WGS sequence"/>
</dbReference>